<comment type="caution">
    <text evidence="3">The sequence shown here is derived from an EMBL/GenBank/DDBJ whole genome shotgun (WGS) entry which is preliminary data.</text>
</comment>
<keyword evidence="4" id="KW-1185">Reference proteome</keyword>
<gene>
    <name evidence="3" type="ORF">BLNAU_13322</name>
</gene>
<keyword evidence="2" id="KW-0812">Transmembrane</keyword>
<feature type="compositionally biased region" description="Acidic residues" evidence="1">
    <location>
        <begin position="358"/>
        <end position="369"/>
    </location>
</feature>
<dbReference type="Proteomes" id="UP001281761">
    <property type="component" value="Unassembled WGS sequence"/>
</dbReference>
<feature type="compositionally biased region" description="Polar residues" evidence="1">
    <location>
        <begin position="404"/>
        <end position="443"/>
    </location>
</feature>
<reference evidence="3 4" key="1">
    <citation type="journal article" date="2022" name="bioRxiv">
        <title>Genomics of Preaxostyla Flagellates Illuminates Evolutionary Transitions and the Path Towards Mitochondrial Loss.</title>
        <authorList>
            <person name="Novak L.V.F."/>
            <person name="Treitli S.C."/>
            <person name="Pyrih J."/>
            <person name="Halakuc P."/>
            <person name="Pipaliya S.V."/>
            <person name="Vacek V."/>
            <person name="Brzon O."/>
            <person name="Soukal P."/>
            <person name="Eme L."/>
            <person name="Dacks J.B."/>
            <person name="Karnkowska A."/>
            <person name="Elias M."/>
            <person name="Hampl V."/>
        </authorList>
    </citation>
    <scope>NUCLEOTIDE SEQUENCE [LARGE SCALE GENOMIC DNA]</scope>
    <source>
        <strain evidence="3">NAU3</strain>
        <tissue evidence="3">Gut</tissue>
    </source>
</reference>
<keyword evidence="2" id="KW-0472">Membrane</keyword>
<feature type="compositionally biased region" description="Basic and acidic residues" evidence="1">
    <location>
        <begin position="303"/>
        <end position="320"/>
    </location>
</feature>
<evidence type="ECO:0000256" key="1">
    <source>
        <dbReference type="SAM" id="MobiDB-lite"/>
    </source>
</evidence>
<feature type="compositionally biased region" description="Basic residues" evidence="1">
    <location>
        <begin position="321"/>
        <end position="333"/>
    </location>
</feature>
<feature type="compositionally biased region" description="Acidic residues" evidence="1">
    <location>
        <begin position="444"/>
        <end position="478"/>
    </location>
</feature>
<dbReference type="EMBL" id="JARBJD010000114">
    <property type="protein sequence ID" value="KAK2951710.1"/>
    <property type="molecule type" value="Genomic_DNA"/>
</dbReference>
<feature type="region of interest" description="Disordered" evidence="1">
    <location>
        <begin position="300"/>
        <end position="343"/>
    </location>
</feature>
<feature type="region of interest" description="Disordered" evidence="1">
    <location>
        <begin position="358"/>
        <end position="479"/>
    </location>
</feature>
<feature type="transmembrane region" description="Helical" evidence="2">
    <location>
        <begin position="266"/>
        <end position="291"/>
    </location>
</feature>
<evidence type="ECO:0000256" key="2">
    <source>
        <dbReference type="SAM" id="Phobius"/>
    </source>
</evidence>
<name>A0ABQ9XJS5_9EUKA</name>
<evidence type="ECO:0000313" key="4">
    <source>
        <dbReference type="Proteomes" id="UP001281761"/>
    </source>
</evidence>
<keyword evidence="2" id="KW-1133">Transmembrane helix</keyword>
<organism evidence="3 4">
    <name type="scientific">Blattamonas nauphoetae</name>
    <dbReference type="NCBI Taxonomy" id="2049346"/>
    <lineage>
        <taxon>Eukaryota</taxon>
        <taxon>Metamonada</taxon>
        <taxon>Preaxostyla</taxon>
        <taxon>Oxymonadida</taxon>
        <taxon>Blattamonas</taxon>
    </lineage>
</organism>
<protein>
    <submittedName>
        <fullName evidence="3">Uncharacterized protein</fullName>
    </submittedName>
</protein>
<accession>A0ABQ9XJS5</accession>
<sequence length="520" mass="58484">MSLSQASGTITSCSFSNFKNGALLLDGDAQCVVSLSNITFWNNSPAFPSFPSLQRNIECRGNIALNLSEFSSTTEEQVNLSSDDHVGTDVRPNNSAGSWIRSLECQLETDDSVDPQTSFFGPTVDTISVIDQNPFIIVVLSGTNLFPCDLSYVVFSAERLQIEDPKRNTETALKIGMTIDPAVFNHSTIVSSFTQSYLASNALNETAGEITLSPTAFPNDTVDYFVSLTMKVCDPQCRTFSPLPDAGYLVKIRIRDPNAYQMPPGLMWSLIGIGITIVVVGVVVVVILVAIRSRKKELARRKRIEEQQQKQRELEREKERQRKNRVHRKGSRRRSSDISDQRNVTLLNKELSMIAEEEEMVWEEDDEDGAERTEGTPKQRSRSNSVASRRASLTGDKKQEKWDNMSNLPSIPDTNSGNPNSHSLFQSNSDLPSAEVSNPSDVQSEWEEEGESEWEAESEWEDEEEYEWEEGEEGEQEPFDWSFLQNLPPQAQAYLDVTEKVMKEMFPDFSFASFFEKHGA</sequence>
<evidence type="ECO:0000313" key="3">
    <source>
        <dbReference type="EMBL" id="KAK2951710.1"/>
    </source>
</evidence>
<feature type="compositionally biased region" description="Low complexity" evidence="1">
    <location>
        <begin position="382"/>
        <end position="392"/>
    </location>
</feature>
<proteinExistence type="predicted"/>